<protein>
    <submittedName>
        <fullName evidence="2">Uncharacterized protein</fullName>
    </submittedName>
</protein>
<sequence>MSYREDGQEVRAPYWVNACGRALWWYVVVVVVVVVVACLSSSSAVYMYWPFHVPIWVAHGRRVGKGRWCTAFHEQYTDSLSINQSTFASLLSKQATWCSSPLVVRS</sequence>
<accession>A0A8J4GJR6</accession>
<dbReference type="AlphaFoldDB" id="A0A8J4GJR6"/>
<dbReference type="EMBL" id="BNCQ01000027">
    <property type="protein sequence ID" value="GIM08552.1"/>
    <property type="molecule type" value="Genomic_DNA"/>
</dbReference>
<comment type="caution">
    <text evidence="2">The sequence shown here is derived from an EMBL/GenBank/DDBJ whole genome shotgun (WGS) entry which is preliminary data.</text>
</comment>
<proteinExistence type="predicted"/>
<evidence type="ECO:0000256" key="1">
    <source>
        <dbReference type="SAM" id="Phobius"/>
    </source>
</evidence>
<keyword evidence="1" id="KW-1133">Transmembrane helix</keyword>
<name>A0A8J4GJR6_9CHLO</name>
<gene>
    <name evidence="2" type="ORF">Vretimale_12571</name>
</gene>
<feature type="transmembrane region" description="Helical" evidence="1">
    <location>
        <begin position="23"/>
        <end position="49"/>
    </location>
</feature>
<keyword evidence="1" id="KW-0812">Transmembrane</keyword>
<keyword evidence="1" id="KW-0472">Membrane</keyword>
<dbReference type="Proteomes" id="UP000722791">
    <property type="component" value="Unassembled WGS sequence"/>
</dbReference>
<evidence type="ECO:0000313" key="2">
    <source>
        <dbReference type="EMBL" id="GIM08552.1"/>
    </source>
</evidence>
<organism evidence="2 3">
    <name type="scientific">Volvox reticuliferus</name>
    <dbReference type="NCBI Taxonomy" id="1737510"/>
    <lineage>
        <taxon>Eukaryota</taxon>
        <taxon>Viridiplantae</taxon>
        <taxon>Chlorophyta</taxon>
        <taxon>core chlorophytes</taxon>
        <taxon>Chlorophyceae</taxon>
        <taxon>CS clade</taxon>
        <taxon>Chlamydomonadales</taxon>
        <taxon>Volvocaceae</taxon>
        <taxon>Volvox</taxon>
    </lineage>
</organism>
<reference evidence="2" key="1">
    <citation type="journal article" date="2021" name="Proc. Natl. Acad. Sci. U.S.A.">
        <title>Three genomes in the algal genus Volvox reveal the fate of a haploid sex-determining region after a transition to homothallism.</title>
        <authorList>
            <person name="Yamamoto K."/>
            <person name="Hamaji T."/>
            <person name="Kawai-Toyooka H."/>
            <person name="Matsuzaki R."/>
            <person name="Takahashi F."/>
            <person name="Nishimura Y."/>
            <person name="Kawachi M."/>
            <person name="Noguchi H."/>
            <person name="Minakuchi Y."/>
            <person name="Umen J.G."/>
            <person name="Toyoda A."/>
            <person name="Nozaki H."/>
        </authorList>
    </citation>
    <scope>NUCLEOTIDE SEQUENCE</scope>
    <source>
        <strain evidence="2">NIES-3785</strain>
    </source>
</reference>
<evidence type="ECO:0000313" key="3">
    <source>
        <dbReference type="Proteomes" id="UP000722791"/>
    </source>
</evidence>